<sequence>MLNEYLRSQDGVITLGQAKRCGLSEDAVHRRVRTKDWLRCARGVYFVDDRPFTAAARIRVGVWAHGPRAVASGLAAAWWHGLVTEAPELVEVTVPRSSHGRSRPGTRLRRRDLRANDVVERRRLLVTSLPLTVVEAVARRGGGARVMDTALQRHTELRQLWRAHLNNKGRYGAPRARRMLQAAGNGARSQAEREFVRVVDLAGITGWIANYPVGGYVVDFAFPEAKVAVEIDGWAFHQDQNTFQSDRRRQNSLALKGWQILRFTWQDLMERPERVVAELRAAISAR</sequence>
<protein>
    <submittedName>
        <fullName evidence="3">DUF559 domain-containing protein</fullName>
    </submittedName>
</protein>
<evidence type="ECO:0000313" key="4">
    <source>
        <dbReference type="Proteomes" id="UP001190465"/>
    </source>
</evidence>
<dbReference type="EMBL" id="OY726397">
    <property type="protein sequence ID" value="CAJ1507280.1"/>
    <property type="molecule type" value="Genomic_DNA"/>
</dbReference>
<accession>A0ABN9NM60</accession>
<dbReference type="PANTHER" id="PTHR38590:SF1">
    <property type="entry name" value="BLL0828 PROTEIN"/>
    <property type="match status" value="1"/>
</dbReference>
<proteinExistence type="predicted"/>
<dbReference type="InterPro" id="IPR011335">
    <property type="entry name" value="Restrct_endonuc-II-like"/>
</dbReference>
<feature type="domain" description="AbiEi antitoxin N-terminal" evidence="2">
    <location>
        <begin position="2"/>
        <end position="45"/>
    </location>
</feature>
<gene>
    <name evidence="3" type="ORF">MU0053_003459</name>
</gene>
<evidence type="ECO:0000313" key="3">
    <source>
        <dbReference type="EMBL" id="CAJ1507280.1"/>
    </source>
</evidence>
<dbReference type="InterPro" id="IPR025159">
    <property type="entry name" value="AbiEi_N"/>
</dbReference>
<name>A0ABN9NM60_9MYCO</name>
<dbReference type="SUPFAM" id="SSF52980">
    <property type="entry name" value="Restriction endonuclease-like"/>
    <property type="match status" value="1"/>
</dbReference>
<organism evidence="3 4">
    <name type="scientific">[Mycobacterium] burgundiense</name>
    <dbReference type="NCBI Taxonomy" id="3064286"/>
    <lineage>
        <taxon>Bacteria</taxon>
        <taxon>Bacillati</taxon>
        <taxon>Actinomycetota</taxon>
        <taxon>Actinomycetes</taxon>
        <taxon>Mycobacteriales</taxon>
        <taxon>Mycobacteriaceae</taxon>
        <taxon>Mycolicibacterium</taxon>
    </lineage>
</organism>
<dbReference type="Proteomes" id="UP001190465">
    <property type="component" value="Chromosome"/>
</dbReference>
<reference evidence="3 4" key="1">
    <citation type="submission" date="2023-08" db="EMBL/GenBank/DDBJ databases">
        <authorList>
            <person name="Folkvardsen B D."/>
            <person name="Norman A."/>
        </authorList>
    </citation>
    <scope>NUCLEOTIDE SEQUENCE [LARGE SCALE GENOMIC DNA]</scope>
    <source>
        <strain evidence="3 4">Mu0053</strain>
    </source>
</reference>
<evidence type="ECO:0000259" key="1">
    <source>
        <dbReference type="Pfam" id="PF04480"/>
    </source>
</evidence>
<dbReference type="PANTHER" id="PTHR38590">
    <property type="entry name" value="BLL0828 PROTEIN"/>
    <property type="match status" value="1"/>
</dbReference>
<dbReference type="InterPro" id="IPR047216">
    <property type="entry name" value="Endonuclease_DUF559_bact"/>
</dbReference>
<dbReference type="InterPro" id="IPR007569">
    <property type="entry name" value="DUF559"/>
</dbReference>
<dbReference type="Pfam" id="PF04480">
    <property type="entry name" value="DUF559"/>
    <property type="match status" value="1"/>
</dbReference>
<dbReference type="Gene3D" id="3.40.960.10">
    <property type="entry name" value="VSR Endonuclease"/>
    <property type="match status" value="1"/>
</dbReference>
<evidence type="ECO:0000259" key="2">
    <source>
        <dbReference type="Pfam" id="PF13338"/>
    </source>
</evidence>
<feature type="domain" description="DUF559" evidence="1">
    <location>
        <begin position="210"/>
        <end position="282"/>
    </location>
</feature>
<keyword evidence="4" id="KW-1185">Reference proteome</keyword>
<dbReference type="Pfam" id="PF13338">
    <property type="entry name" value="AbiEi_4"/>
    <property type="match status" value="1"/>
</dbReference>
<dbReference type="RefSeq" id="WP_308478844.1">
    <property type="nucleotide sequence ID" value="NZ_OY726397.1"/>
</dbReference>